<dbReference type="AlphaFoldDB" id="A0A3N2DN41"/>
<dbReference type="InterPro" id="IPR016161">
    <property type="entry name" value="Ald_DH/histidinol_DH"/>
</dbReference>
<evidence type="ECO:0000259" key="5">
    <source>
        <dbReference type="Pfam" id="PF00171"/>
    </source>
</evidence>
<evidence type="ECO:0000256" key="1">
    <source>
        <dbReference type="ARBA" id="ARBA00009986"/>
    </source>
</evidence>
<evidence type="ECO:0000256" key="2">
    <source>
        <dbReference type="ARBA" id="ARBA00023002"/>
    </source>
</evidence>
<evidence type="ECO:0000313" key="6">
    <source>
        <dbReference type="EMBL" id="ROS01223.1"/>
    </source>
</evidence>
<dbReference type="RefSeq" id="WP_123712042.1">
    <property type="nucleotide sequence ID" value="NZ_RKHR01000004.1"/>
</dbReference>
<evidence type="ECO:0000256" key="4">
    <source>
        <dbReference type="RuleBase" id="RU003345"/>
    </source>
</evidence>
<gene>
    <name evidence="6" type="ORF">EDC56_1652</name>
</gene>
<dbReference type="CDD" id="cd07089">
    <property type="entry name" value="ALDH_CddD-AldA-like"/>
    <property type="match status" value="1"/>
</dbReference>
<dbReference type="PANTHER" id="PTHR42804">
    <property type="entry name" value="ALDEHYDE DEHYDROGENASE"/>
    <property type="match status" value="1"/>
</dbReference>
<dbReference type="FunFam" id="3.40.605.10:FF:000007">
    <property type="entry name" value="NAD/NADP-dependent betaine aldehyde dehydrogenase"/>
    <property type="match status" value="1"/>
</dbReference>
<dbReference type="EMBL" id="RKHR01000004">
    <property type="protein sequence ID" value="ROS01223.1"/>
    <property type="molecule type" value="Genomic_DNA"/>
</dbReference>
<dbReference type="InterPro" id="IPR015590">
    <property type="entry name" value="Aldehyde_DH_dom"/>
</dbReference>
<evidence type="ECO:0000256" key="3">
    <source>
        <dbReference type="PROSITE-ProRule" id="PRU10007"/>
    </source>
</evidence>
<reference evidence="6 7" key="1">
    <citation type="submission" date="2018-11" db="EMBL/GenBank/DDBJ databases">
        <title>Genomic Encyclopedia of Type Strains, Phase IV (KMG-IV): sequencing the most valuable type-strain genomes for metagenomic binning, comparative biology and taxonomic classification.</title>
        <authorList>
            <person name="Goeker M."/>
        </authorList>
    </citation>
    <scope>NUCLEOTIDE SEQUENCE [LARGE SCALE GENOMIC DNA]</scope>
    <source>
        <strain evidence="6 7">DSM 100316</strain>
    </source>
</reference>
<protein>
    <submittedName>
        <fullName evidence="6">Aldehyde dehydrogenase (NAD+)</fullName>
    </submittedName>
</protein>
<sequence length="497" mass="53196">MGVDSRDGNVEQPLYGEARLYINGQMQFADSHYSNISPATGKVIGIAADASAQDCEAAIVAARVAFDQTDWSTNHAFRLQCLRRFQRAMLRQLKPLQDAVVAEAGSTRHNAETVQVNGPVEMATWCLDYLEQFEWQQDLGEYTLNSLGSTSRRLVCKEAAGVVAAITPWNFPLQIILAKVMPALAAGCTVVLKAAPDTPWSAALLGRIAHGCGLPAGVFNVLTANNAKTLGGLLCRDPRIDVVSFTGSTAVGKQVMSDASGSVKRVFLELGGKSPHILLDDADFSSALLNCLAVCFHAGQGCVIATRVLVPQQRLEEVEGLLCSYFDFISYGDPEAPGAIMGPLINERQRQRVLSMIEQAKQEGARLIKGGGTPDELLQGFYVQPTIFVDETATTCVAREEVFGPVLTIIPYTDEADALRIANDSQYGLGAVVNSADEARAIAFARGIRAGIVNVNNGNFLAPDVPFGGYKQSGIGREMGAEGFAEYLETKTIAIGA</sequence>
<dbReference type="OrthoDB" id="5887723at2"/>
<comment type="similarity">
    <text evidence="1 4">Belongs to the aldehyde dehydrogenase family.</text>
</comment>
<dbReference type="PROSITE" id="PS00687">
    <property type="entry name" value="ALDEHYDE_DEHYDR_GLU"/>
    <property type="match status" value="1"/>
</dbReference>
<dbReference type="SUPFAM" id="SSF53720">
    <property type="entry name" value="ALDH-like"/>
    <property type="match status" value="1"/>
</dbReference>
<dbReference type="InterPro" id="IPR016162">
    <property type="entry name" value="Ald_DH_N"/>
</dbReference>
<dbReference type="Proteomes" id="UP000275394">
    <property type="component" value="Unassembled WGS sequence"/>
</dbReference>
<dbReference type="Gene3D" id="3.40.309.10">
    <property type="entry name" value="Aldehyde Dehydrogenase, Chain A, domain 2"/>
    <property type="match status" value="1"/>
</dbReference>
<dbReference type="Pfam" id="PF00171">
    <property type="entry name" value="Aldedh"/>
    <property type="match status" value="1"/>
</dbReference>
<evidence type="ECO:0000313" key="7">
    <source>
        <dbReference type="Proteomes" id="UP000275394"/>
    </source>
</evidence>
<dbReference type="PANTHER" id="PTHR42804:SF1">
    <property type="entry name" value="ALDEHYDE DEHYDROGENASE-RELATED"/>
    <property type="match status" value="1"/>
</dbReference>
<dbReference type="Gene3D" id="3.40.605.10">
    <property type="entry name" value="Aldehyde Dehydrogenase, Chain A, domain 1"/>
    <property type="match status" value="1"/>
</dbReference>
<organism evidence="6 7">
    <name type="scientific">Sinobacterium caligoides</name>
    <dbReference type="NCBI Taxonomy" id="933926"/>
    <lineage>
        <taxon>Bacteria</taxon>
        <taxon>Pseudomonadati</taxon>
        <taxon>Pseudomonadota</taxon>
        <taxon>Gammaproteobacteria</taxon>
        <taxon>Cellvibrionales</taxon>
        <taxon>Spongiibacteraceae</taxon>
        <taxon>Sinobacterium</taxon>
    </lineage>
</organism>
<dbReference type="InterPro" id="IPR029510">
    <property type="entry name" value="Ald_DH_CS_GLU"/>
</dbReference>
<dbReference type="InterPro" id="IPR016163">
    <property type="entry name" value="Ald_DH_C"/>
</dbReference>
<name>A0A3N2DN41_9GAMM</name>
<dbReference type="FunFam" id="3.40.605.10:FF:000026">
    <property type="entry name" value="Aldehyde dehydrogenase, putative"/>
    <property type="match status" value="1"/>
</dbReference>
<accession>A0A3N2DN41</accession>
<feature type="domain" description="Aldehyde dehydrogenase" evidence="5">
    <location>
        <begin position="31"/>
        <end position="493"/>
    </location>
</feature>
<dbReference type="GO" id="GO:0016620">
    <property type="term" value="F:oxidoreductase activity, acting on the aldehyde or oxo group of donors, NAD or NADP as acceptor"/>
    <property type="evidence" value="ECO:0007669"/>
    <property type="project" value="InterPro"/>
</dbReference>
<comment type="caution">
    <text evidence="6">The sequence shown here is derived from an EMBL/GenBank/DDBJ whole genome shotgun (WGS) entry which is preliminary data.</text>
</comment>
<keyword evidence="2 4" id="KW-0560">Oxidoreductase</keyword>
<proteinExistence type="inferred from homology"/>
<keyword evidence="7" id="KW-1185">Reference proteome</keyword>
<feature type="active site" evidence="3">
    <location>
        <position position="269"/>
    </location>
</feature>